<feature type="region of interest" description="Disordered" evidence="6">
    <location>
        <begin position="1"/>
        <end position="21"/>
    </location>
</feature>
<proteinExistence type="inferred from homology"/>
<evidence type="ECO:0000256" key="1">
    <source>
        <dbReference type="ARBA" id="ARBA00008560"/>
    </source>
</evidence>
<dbReference type="GO" id="GO:0015934">
    <property type="term" value="C:large ribosomal subunit"/>
    <property type="evidence" value="ECO:0007669"/>
    <property type="project" value="InterPro"/>
</dbReference>
<protein>
    <recommendedName>
        <fullName evidence="4">Large ribosomal subunit protein bL32</fullName>
    </recommendedName>
    <alternativeName>
        <fullName evidence="5">50S ribosomal protein L32</fullName>
    </alternativeName>
</protein>
<dbReference type="Pfam" id="PF01783">
    <property type="entry name" value="Ribosomal_L32p"/>
    <property type="match status" value="1"/>
</dbReference>
<feature type="compositionally biased region" description="Basic residues" evidence="6">
    <location>
        <begin position="9"/>
        <end position="21"/>
    </location>
</feature>
<keyword evidence="2 7" id="KW-0689">Ribosomal protein</keyword>
<keyword evidence="3" id="KW-0687">Ribonucleoprotein</keyword>
<comment type="caution">
    <text evidence="7">The sequence shown here is derived from an EMBL/GenBank/DDBJ whole genome shotgun (WGS) entry which is preliminary data.</text>
</comment>
<dbReference type="InterPro" id="IPR011332">
    <property type="entry name" value="Ribosomal_zn-bd"/>
</dbReference>
<feature type="non-terminal residue" evidence="7">
    <location>
        <position position="21"/>
    </location>
</feature>
<evidence type="ECO:0000256" key="5">
    <source>
        <dbReference type="ARBA" id="ARBA00035491"/>
    </source>
</evidence>
<evidence type="ECO:0000256" key="3">
    <source>
        <dbReference type="ARBA" id="ARBA00023274"/>
    </source>
</evidence>
<dbReference type="Proteomes" id="UP000823889">
    <property type="component" value="Unassembled WGS sequence"/>
</dbReference>
<reference evidence="7" key="2">
    <citation type="submission" date="2021-04" db="EMBL/GenBank/DDBJ databases">
        <authorList>
            <person name="Gilroy R."/>
        </authorList>
    </citation>
    <scope>NUCLEOTIDE SEQUENCE</scope>
    <source>
        <strain evidence="7">9264</strain>
    </source>
</reference>
<organism evidence="7 8">
    <name type="scientific">Candidatus Paenalcaligenes intestinipullorum</name>
    <dbReference type="NCBI Taxonomy" id="2838718"/>
    <lineage>
        <taxon>Bacteria</taxon>
        <taxon>Pseudomonadati</taxon>
        <taxon>Pseudomonadota</taxon>
        <taxon>Betaproteobacteria</taxon>
        <taxon>Burkholderiales</taxon>
        <taxon>Alcaligenaceae</taxon>
        <taxon>Paenalcaligenes</taxon>
    </lineage>
</organism>
<comment type="similarity">
    <text evidence="1">Belongs to the bacterial ribosomal protein bL32 family.</text>
</comment>
<evidence type="ECO:0000313" key="8">
    <source>
        <dbReference type="Proteomes" id="UP000823889"/>
    </source>
</evidence>
<evidence type="ECO:0000313" key="7">
    <source>
        <dbReference type="EMBL" id="HJD44574.1"/>
    </source>
</evidence>
<reference evidence="7" key="1">
    <citation type="journal article" date="2021" name="PeerJ">
        <title>Extensive microbial diversity within the chicken gut microbiome revealed by metagenomics and culture.</title>
        <authorList>
            <person name="Gilroy R."/>
            <person name="Ravi A."/>
            <person name="Getino M."/>
            <person name="Pursley I."/>
            <person name="Horton D.L."/>
            <person name="Alikhan N.F."/>
            <person name="Baker D."/>
            <person name="Gharbi K."/>
            <person name="Hall N."/>
            <person name="Watson M."/>
            <person name="Adriaenssens E.M."/>
            <person name="Foster-Nyarko E."/>
            <person name="Jarju S."/>
            <person name="Secka A."/>
            <person name="Antonio M."/>
            <person name="Oren A."/>
            <person name="Chaudhuri R.R."/>
            <person name="La Ragione R."/>
            <person name="Hildebrand F."/>
            <person name="Pallen M.J."/>
        </authorList>
    </citation>
    <scope>NUCLEOTIDE SEQUENCE</scope>
    <source>
        <strain evidence="7">9264</strain>
    </source>
</reference>
<evidence type="ECO:0000256" key="4">
    <source>
        <dbReference type="ARBA" id="ARBA00035178"/>
    </source>
</evidence>
<evidence type="ECO:0000256" key="6">
    <source>
        <dbReference type="SAM" id="MobiDB-lite"/>
    </source>
</evidence>
<dbReference type="EMBL" id="DWUQ01000125">
    <property type="protein sequence ID" value="HJD44574.1"/>
    <property type="molecule type" value="Genomic_DNA"/>
</dbReference>
<dbReference type="SUPFAM" id="SSF57829">
    <property type="entry name" value="Zn-binding ribosomal proteins"/>
    <property type="match status" value="1"/>
</dbReference>
<sequence length="21" mass="2441">MAVQQNKKSPSRRGMRRSHDA</sequence>
<dbReference type="GO" id="GO:0006412">
    <property type="term" value="P:translation"/>
    <property type="evidence" value="ECO:0007669"/>
    <property type="project" value="InterPro"/>
</dbReference>
<dbReference type="NCBIfam" id="TIGR01031">
    <property type="entry name" value="rpmF_bact"/>
    <property type="match status" value="1"/>
</dbReference>
<dbReference type="InterPro" id="IPR002677">
    <property type="entry name" value="Ribosomal_bL32"/>
</dbReference>
<gene>
    <name evidence="7" type="primary">rpmF</name>
    <name evidence="7" type="ORF">H9906_06060</name>
</gene>
<dbReference type="GO" id="GO:0003735">
    <property type="term" value="F:structural constituent of ribosome"/>
    <property type="evidence" value="ECO:0007669"/>
    <property type="project" value="InterPro"/>
</dbReference>
<evidence type="ECO:0000256" key="2">
    <source>
        <dbReference type="ARBA" id="ARBA00022980"/>
    </source>
</evidence>
<accession>A0A9D2RG18</accession>
<dbReference type="AlphaFoldDB" id="A0A9D2RG18"/>
<name>A0A9D2RG18_9BURK</name>